<reference evidence="7" key="1">
    <citation type="journal article" date="2019" name="Int. J. Syst. Evol. Microbiol.">
        <title>The Global Catalogue of Microorganisms (GCM) 10K type strain sequencing project: providing services to taxonomists for standard genome sequencing and annotation.</title>
        <authorList>
            <consortium name="The Broad Institute Genomics Platform"/>
            <consortium name="The Broad Institute Genome Sequencing Center for Infectious Disease"/>
            <person name="Wu L."/>
            <person name="Ma J."/>
        </authorList>
    </citation>
    <scope>NUCLEOTIDE SEQUENCE [LARGE SCALE GENOMIC DNA]</scope>
    <source>
        <strain evidence="7">CECT 7398</strain>
    </source>
</reference>
<keyword evidence="3" id="KW-0813">Transport</keyword>
<evidence type="ECO:0000256" key="5">
    <source>
        <dbReference type="ARBA" id="ARBA00022764"/>
    </source>
</evidence>
<dbReference type="Gene3D" id="3.40.190.10">
    <property type="entry name" value="Periplasmic binding protein-like II"/>
    <property type="match status" value="2"/>
</dbReference>
<comment type="similarity">
    <text evidence="2">Belongs to the bacterial solute-binding protein 1 family.</text>
</comment>
<sequence>MTVTKGWSEAYSLFLEGESDMVLSYTTSRLITRLSKRMVNMPQQTFLRPLHTSEVAAKVKTSKNSKLADEFLRFMLSDDFQSLMPTGNWMYPVH</sequence>
<evidence type="ECO:0000313" key="6">
    <source>
        <dbReference type="EMBL" id="MDN3611160.1"/>
    </source>
</evidence>
<dbReference type="NCBIfam" id="TIGR01254">
    <property type="entry name" value="sfuA"/>
    <property type="match status" value="1"/>
</dbReference>
<dbReference type="InterPro" id="IPR006059">
    <property type="entry name" value="SBP"/>
</dbReference>
<comment type="caution">
    <text evidence="6">The sequence shown here is derived from an EMBL/GenBank/DDBJ whole genome shotgun (WGS) entry which is preliminary data.</text>
</comment>
<dbReference type="PANTHER" id="PTHR30006:SF3">
    <property type="entry name" value="THIAMINE-BINDING PERIPLASMIC PROTEIN"/>
    <property type="match status" value="1"/>
</dbReference>
<dbReference type="EMBL" id="JAUFQC010000015">
    <property type="protein sequence ID" value="MDN3611160.1"/>
    <property type="molecule type" value="Genomic_DNA"/>
</dbReference>
<dbReference type="InterPro" id="IPR005948">
    <property type="entry name" value="ThiB-like"/>
</dbReference>
<protein>
    <submittedName>
        <fullName evidence="6">Thiamine ABC transporter substrate-binding protein</fullName>
    </submittedName>
</protein>
<keyword evidence="4" id="KW-0732">Signal</keyword>
<dbReference type="Pfam" id="PF01547">
    <property type="entry name" value="SBP_bac_1"/>
    <property type="match status" value="1"/>
</dbReference>
<name>A0ABT8BVJ7_9VIBR</name>
<gene>
    <name evidence="6" type="ORF">QWZ16_16085</name>
</gene>
<comment type="subcellular location">
    <subcellularLocation>
        <location evidence="1">Periplasm</location>
    </subcellularLocation>
</comment>
<evidence type="ECO:0000256" key="2">
    <source>
        <dbReference type="ARBA" id="ARBA00008520"/>
    </source>
</evidence>
<evidence type="ECO:0000313" key="7">
    <source>
        <dbReference type="Proteomes" id="UP001238540"/>
    </source>
</evidence>
<evidence type="ECO:0000256" key="1">
    <source>
        <dbReference type="ARBA" id="ARBA00004418"/>
    </source>
</evidence>
<organism evidence="6 7">
    <name type="scientific">Vibrio ostreicida</name>
    <dbReference type="NCBI Taxonomy" id="526588"/>
    <lineage>
        <taxon>Bacteria</taxon>
        <taxon>Pseudomonadati</taxon>
        <taxon>Pseudomonadota</taxon>
        <taxon>Gammaproteobacteria</taxon>
        <taxon>Vibrionales</taxon>
        <taxon>Vibrionaceae</taxon>
        <taxon>Vibrio</taxon>
    </lineage>
</organism>
<evidence type="ECO:0000256" key="4">
    <source>
        <dbReference type="ARBA" id="ARBA00022729"/>
    </source>
</evidence>
<evidence type="ECO:0000256" key="3">
    <source>
        <dbReference type="ARBA" id="ARBA00022448"/>
    </source>
</evidence>
<dbReference type="Proteomes" id="UP001238540">
    <property type="component" value="Unassembled WGS sequence"/>
</dbReference>
<keyword evidence="7" id="KW-1185">Reference proteome</keyword>
<accession>A0ABT8BVJ7</accession>
<proteinExistence type="inferred from homology"/>
<keyword evidence="5" id="KW-0574">Periplasm</keyword>
<dbReference type="RefSeq" id="WP_290312704.1">
    <property type="nucleotide sequence ID" value="NZ_JAUFQC010000015.1"/>
</dbReference>
<dbReference type="PANTHER" id="PTHR30006">
    <property type="entry name" value="THIAMINE-BINDING PERIPLASMIC PROTEIN-RELATED"/>
    <property type="match status" value="1"/>
</dbReference>
<dbReference type="SUPFAM" id="SSF53850">
    <property type="entry name" value="Periplasmic binding protein-like II"/>
    <property type="match status" value="1"/>
</dbReference>